<accession>A0A480AVR6</accession>
<protein>
    <submittedName>
        <fullName evidence="9">Methyl-accepting chemotaxis protein</fullName>
    </submittedName>
</protein>
<dbReference type="PRINTS" id="PR00260">
    <property type="entry name" value="CHEMTRNSDUCR"/>
</dbReference>
<dbReference type="Gene3D" id="1.10.287.950">
    <property type="entry name" value="Methyl-accepting chemotaxis protein"/>
    <property type="match status" value="1"/>
</dbReference>
<dbReference type="CDD" id="cd06225">
    <property type="entry name" value="HAMP"/>
    <property type="match status" value="1"/>
</dbReference>
<dbReference type="Pfam" id="PF00672">
    <property type="entry name" value="HAMP"/>
    <property type="match status" value="1"/>
</dbReference>
<sequence>MGSAAIGLAIAGICAAMAWSTSRETHRAAVDLATAKADALAQSLDAFDGAATLLAERFHGTFAGAFSADFTLDEAAGVLTHQGDKLNGNFTAVDAFQANTGGVATVFMRQGDDFKRITTSLKKENGERAMGTMLGAQHPAHALAMAGQAYTGRAFLFGKPYMTRYQPVKDGSGKVVAILFTGFDLSTFQTQLEQLVADSKLFETGGVLVIDPRKKAADAVFTAHPSAKGKKVLEAYPGAEPTLAALSAADGAVVDMATPLLASGNDRWAVTRRSKLSGWLVVAEASQREVMAPHYASLMPFLGLFGLTAAGLGLGLAWTLRRQVADPLRALSHSLAAVTAGDLTRPVVRTRNDEIGELAGQAEQMRQTLVAAIAQVRQSAESIQVASSEVASGNADLSHRTEQTASNLQQTAGSLQQLTANVRQSADAAAQANQLAASAQTVAQRGGEVVSQVVSTMDEINSSSKRIADIIGTIDGIAFQTNILALNAAVEAARAGEQGRGFAVVASEVRSLAQRSAEAAREIKTLIGTSVEKVETGARLVQDAGSTMGEIVASVQRVTDVIGEITAAAAEQSEGIGQVNGAVANLDQMTQQNAALVEEGAAAAESLKDQAHRLTQVVGTFHLGDVAVPAPAAAARPSAKPAMAAAAPRPAPSRPAARPGPAVPPAAAVQRSEPEPAGADWESF</sequence>
<comment type="subcellular location">
    <subcellularLocation>
        <location evidence="1">Membrane</location>
    </subcellularLocation>
</comment>
<dbReference type="SUPFAM" id="SSF103190">
    <property type="entry name" value="Sensory domain-like"/>
    <property type="match status" value="1"/>
</dbReference>
<dbReference type="AlphaFoldDB" id="A0A480AVR6"/>
<keyword evidence="2" id="KW-0488">Methylation</keyword>
<evidence type="ECO:0000313" key="10">
    <source>
        <dbReference type="Proteomes" id="UP000301751"/>
    </source>
</evidence>
<feature type="transmembrane region" description="Helical" evidence="6">
    <location>
        <begin position="298"/>
        <end position="320"/>
    </location>
</feature>
<evidence type="ECO:0000256" key="5">
    <source>
        <dbReference type="SAM" id="MobiDB-lite"/>
    </source>
</evidence>
<dbReference type="FunFam" id="1.10.287.950:FF:000001">
    <property type="entry name" value="Methyl-accepting chemotaxis sensory transducer"/>
    <property type="match status" value="1"/>
</dbReference>
<evidence type="ECO:0000256" key="6">
    <source>
        <dbReference type="SAM" id="Phobius"/>
    </source>
</evidence>
<evidence type="ECO:0000256" key="2">
    <source>
        <dbReference type="ARBA" id="ARBA00022481"/>
    </source>
</evidence>
<gene>
    <name evidence="9" type="ORF">AQPW35_40670</name>
</gene>
<dbReference type="InterPro" id="IPR004089">
    <property type="entry name" value="MCPsignal_dom"/>
</dbReference>
<evidence type="ECO:0000313" key="9">
    <source>
        <dbReference type="EMBL" id="GCL64986.1"/>
    </source>
</evidence>
<dbReference type="Pfam" id="PF00015">
    <property type="entry name" value="MCPsignal"/>
    <property type="match status" value="1"/>
</dbReference>
<proteinExistence type="inferred from homology"/>
<dbReference type="SMART" id="SM00304">
    <property type="entry name" value="HAMP"/>
    <property type="match status" value="1"/>
</dbReference>
<dbReference type="Proteomes" id="UP000301751">
    <property type="component" value="Unassembled WGS sequence"/>
</dbReference>
<name>A0A480AVR6_9BURK</name>
<dbReference type="InterPro" id="IPR004090">
    <property type="entry name" value="Chemotax_Me-accpt_rcpt"/>
</dbReference>
<dbReference type="PROSITE" id="PS50885">
    <property type="entry name" value="HAMP"/>
    <property type="match status" value="1"/>
</dbReference>
<dbReference type="GO" id="GO:0006935">
    <property type="term" value="P:chemotaxis"/>
    <property type="evidence" value="ECO:0007669"/>
    <property type="project" value="InterPro"/>
</dbReference>
<feature type="domain" description="Methyl-accepting transducer" evidence="7">
    <location>
        <begin position="379"/>
        <end position="608"/>
    </location>
</feature>
<dbReference type="PANTHER" id="PTHR43531">
    <property type="entry name" value="PROTEIN ICFG"/>
    <property type="match status" value="1"/>
</dbReference>
<keyword evidence="6" id="KW-0472">Membrane</keyword>
<comment type="similarity">
    <text evidence="3">Belongs to the methyl-accepting chemotaxis (MCP) protein family.</text>
</comment>
<feature type="region of interest" description="Disordered" evidence="5">
    <location>
        <begin position="637"/>
        <end position="684"/>
    </location>
</feature>
<keyword evidence="6" id="KW-0812">Transmembrane</keyword>
<dbReference type="SMART" id="SM00283">
    <property type="entry name" value="MA"/>
    <property type="match status" value="1"/>
</dbReference>
<feature type="domain" description="HAMP" evidence="8">
    <location>
        <begin position="322"/>
        <end position="374"/>
    </location>
</feature>
<evidence type="ECO:0000256" key="4">
    <source>
        <dbReference type="PROSITE-ProRule" id="PRU00284"/>
    </source>
</evidence>
<keyword evidence="6" id="KW-1133">Transmembrane helix</keyword>
<feature type="compositionally biased region" description="Low complexity" evidence="5">
    <location>
        <begin position="637"/>
        <end position="669"/>
    </location>
</feature>
<comment type="caution">
    <text evidence="9">The sequence shown here is derived from an EMBL/GenBank/DDBJ whole genome shotgun (WGS) entry which is preliminary data.</text>
</comment>
<evidence type="ECO:0000256" key="3">
    <source>
        <dbReference type="ARBA" id="ARBA00029447"/>
    </source>
</evidence>
<dbReference type="Pfam" id="PF17201">
    <property type="entry name" value="Cache_3-Cache_2"/>
    <property type="match status" value="1"/>
</dbReference>
<dbReference type="EMBL" id="BJCL01000012">
    <property type="protein sequence ID" value="GCL64986.1"/>
    <property type="molecule type" value="Genomic_DNA"/>
</dbReference>
<dbReference type="SUPFAM" id="SSF58104">
    <property type="entry name" value="Methyl-accepting chemotaxis protein (MCP) signaling domain"/>
    <property type="match status" value="1"/>
</dbReference>
<dbReference type="GO" id="GO:0004888">
    <property type="term" value="F:transmembrane signaling receptor activity"/>
    <property type="evidence" value="ECO:0007669"/>
    <property type="project" value="InterPro"/>
</dbReference>
<reference evidence="10" key="1">
    <citation type="submission" date="2019-03" db="EMBL/GenBank/DDBJ databases">
        <title>Aquabacterium pictum sp.nov., the first bacteriochlorophyll a-containing freshwater bacterium in the genus Aquabacterium of the class Betaproteobacteria.</title>
        <authorList>
            <person name="Hirose S."/>
            <person name="Tank M."/>
            <person name="Hara E."/>
            <person name="Tamaki H."/>
            <person name="Takaichi S."/>
            <person name="Haruta S."/>
            <person name="Hanada S."/>
        </authorList>
    </citation>
    <scope>NUCLEOTIDE SEQUENCE [LARGE SCALE GENOMIC DNA]</scope>
    <source>
        <strain evidence="10">W35</strain>
    </source>
</reference>
<dbReference type="GO" id="GO:0007165">
    <property type="term" value="P:signal transduction"/>
    <property type="evidence" value="ECO:0007669"/>
    <property type="project" value="UniProtKB-KW"/>
</dbReference>
<dbReference type="InterPro" id="IPR033462">
    <property type="entry name" value="Cache_3-Cache_2"/>
</dbReference>
<dbReference type="InterPro" id="IPR051310">
    <property type="entry name" value="MCP_chemotaxis"/>
</dbReference>
<dbReference type="CDD" id="cd11386">
    <property type="entry name" value="MCP_signal"/>
    <property type="match status" value="1"/>
</dbReference>
<dbReference type="PROSITE" id="PS50111">
    <property type="entry name" value="CHEMOTAXIS_TRANSDUC_2"/>
    <property type="match status" value="1"/>
</dbReference>
<dbReference type="InterPro" id="IPR029151">
    <property type="entry name" value="Sensor-like_sf"/>
</dbReference>
<evidence type="ECO:0000259" key="7">
    <source>
        <dbReference type="PROSITE" id="PS50111"/>
    </source>
</evidence>
<organism evidence="9 10">
    <name type="scientific">Pseudaquabacterium pictum</name>
    <dbReference type="NCBI Taxonomy" id="2315236"/>
    <lineage>
        <taxon>Bacteria</taxon>
        <taxon>Pseudomonadati</taxon>
        <taxon>Pseudomonadota</taxon>
        <taxon>Betaproteobacteria</taxon>
        <taxon>Burkholderiales</taxon>
        <taxon>Sphaerotilaceae</taxon>
        <taxon>Pseudaquabacterium</taxon>
    </lineage>
</organism>
<evidence type="ECO:0000256" key="1">
    <source>
        <dbReference type="ARBA" id="ARBA00004370"/>
    </source>
</evidence>
<dbReference type="InterPro" id="IPR003660">
    <property type="entry name" value="HAMP_dom"/>
</dbReference>
<keyword evidence="10" id="KW-1185">Reference proteome</keyword>
<evidence type="ECO:0000259" key="8">
    <source>
        <dbReference type="PROSITE" id="PS50885"/>
    </source>
</evidence>
<dbReference type="PANTHER" id="PTHR43531:SF14">
    <property type="entry name" value="METHYL-ACCEPTING CHEMOTAXIS PROTEIN I-RELATED"/>
    <property type="match status" value="1"/>
</dbReference>
<dbReference type="GO" id="GO:0005886">
    <property type="term" value="C:plasma membrane"/>
    <property type="evidence" value="ECO:0007669"/>
    <property type="project" value="TreeGrafter"/>
</dbReference>
<keyword evidence="4" id="KW-0807">Transducer</keyword>